<dbReference type="GO" id="GO:0018764">
    <property type="term" value="F:N-isopropylammelide isopropylaminohydrolase activity"/>
    <property type="evidence" value="ECO:0007669"/>
    <property type="project" value="UniProtKB-EC"/>
</dbReference>
<keyword evidence="4" id="KW-1185">Reference proteome</keyword>
<dbReference type="PROSITE" id="PS51318">
    <property type="entry name" value="TAT"/>
    <property type="match status" value="1"/>
</dbReference>
<dbReference type="KEGG" id="cil:EG358_05960"/>
<evidence type="ECO:0000313" key="3">
    <source>
        <dbReference type="EMBL" id="SUX43109.1"/>
    </source>
</evidence>
<organism evidence="3 5">
    <name type="scientific">Chryseobacterium indoltheticum</name>
    <dbReference type="NCBI Taxonomy" id="254"/>
    <lineage>
        <taxon>Bacteria</taxon>
        <taxon>Pseudomonadati</taxon>
        <taxon>Bacteroidota</taxon>
        <taxon>Flavobacteriia</taxon>
        <taxon>Flavobacteriales</taxon>
        <taxon>Weeksellaceae</taxon>
        <taxon>Chryseobacterium group</taxon>
        <taxon>Chryseobacterium</taxon>
    </lineage>
</organism>
<protein>
    <submittedName>
        <fullName evidence="2">Cytosine/adenosine deaminase</fullName>
    </submittedName>
    <submittedName>
        <fullName evidence="3">N-isopropylammelide isopropyl amidohydrolase</fullName>
        <ecNumber evidence="3">3.5.4.42</ecNumber>
    </submittedName>
</protein>
<dbReference type="EMBL" id="FTMF01000017">
    <property type="protein sequence ID" value="SIR30943.1"/>
    <property type="molecule type" value="Genomic_DNA"/>
</dbReference>
<dbReference type="InterPro" id="IPR013108">
    <property type="entry name" value="Amidohydro_3"/>
</dbReference>
<dbReference type="GeneID" id="303673237"/>
<dbReference type="SUPFAM" id="SSF51556">
    <property type="entry name" value="Metallo-dependent hydrolases"/>
    <property type="match status" value="1"/>
</dbReference>
<dbReference type="InterPro" id="IPR006311">
    <property type="entry name" value="TAT_signal"/>
</dbReference>
<name>A0A381F944_9FLAO</name>
<evidence type="ECO:0000313" key="2">
    <source>
        <dbReference type="EMBL" id="SIR30943.1"/>
    </source>
</evidence>
<dbReference type="Pfam" id="PF07969">
    <property type="entry name" value="Amidohydro_3"/>
    <property type="match status" value="1"/>
</dbReference>
<gene>
    <name evidence="3" type="primary">atzC</name>
    <name evidence="3" type="ORF">NCTC13560_01798</name>
    <name evidence="2" type="ORF">SAMN05421682_11732</name>
</gene>
<dbReference type="NCBIfam" id="NF005312">
    <property type="entry name" value="PRK06846.1"/>
    <property type="match status" value="1"/>
</dbReference>
<dbReference type="GO" id="GO:0016814">
    <property type="term" value="F:hydrolase activity, acting on carbon-nitrogen (but not peptide) bonds, in cyclic amidines"/>
    <property type="evidence" value="ECO:0007669"/>
    <property type="project" value="TreeGrafter"/>
</dbReference>
<evidence type="ECO:0000313" key="5">
    <source>
        <dbReference type="Proteomes" id="UP000255231"/>
    </source>
</evidence>
<accession>A0A381F944</accession>
<dbReference type="Proteomes" id="UP000255231">
    <property type="component" value="Unassembled WGS sequence"/>
</dbReference>
<reference evidence="3 5" key="2">
    <citation type="submission" date="2018-06" db="EMBL/GenBank/DDBJ databases">
        <authorList>
            <consortium name="Pathogen Informatics"/>
            <person name="Doyle S."/>
        </authorList>
    </citation>
    <scope>NUCLEOTIDE SEQUENCE [LARGE SCALE GENOMIC DNA]</scope>
    <source>
        <strain evidence="3 5">NCTC13560</strain>
    </source>
</reference>
<dbReference type="OrthoDB" id="9815027at2"/>
<dbReference type="AlphaFoldDB" id="A0A381F944"/>
<feature type="domain" description="Amidohydrolase 3" evidence="1">
    <location>
        <begin position="172"/>
        <end position="443"/>
    </location>
</feature>
<dbReference type="SUPFAM" id="SSF51338">
    <property type="entry name" value="Composite domain of metallo-dependent hydrolases"/>
    <property type="match status" value="1"/>
</dbReference>
<evidence type="ECO:0000259" key="1">
    <source>
        <dbReference type="Pfam" id="PF07969"/>
    </source>
</evidence>
<dbReference type="Gene3D" id="3.20.20.140">
    <property type="entry name" value="Metal-dependent hydrolases"/>
    <property type="match status" value="1"/>
</dbReference>
<dbReference type="Gene3D" id="2.30.40.10">
    <property type="entry name" value="Urease, subunit C, domain 1"/>
    <property type="match status" value="1"/>
</dbReference>
<dbReference type="PANTHER" id="PTHR32027">
    <property type="entry name" value="CYTOSINE DEAMINASE"/>
    <property type="match status" value="1"/>
</dbReference>
<dbReference type="InterPro" id="IPR052349">
    <property type="entry name" value="Metallo-hydrolase_Enzymes"/>
</dbReference>
<evidence type="ECO:0000313" key="4">
    <source>
        <dbReference type="Proteomes" id="UP000185725"/>
    </source>
</evidence>
<reference evidence="2 4" key="1">
    <citation type="submission" date="2017-01" db="EMBL/GenBank/DDBJ databases">
        <authorList>
            <person name="Varghese N."/>
            <person name="Submissions S."/>
        </authorList>
    </citation>
    <scope>NUCLEOTIDE SEQUENCE [LARGE SCALE GENOMIC DNA]</scope>
    <source>
        <strain evidence="2 4">ATCC 27950</strain>
    </source>
</reference>
<sequence>MERSNNISRKDFLKSSALAMAGITLTPTVMSANTLSEDKVLGVNGKLILKNVRLETGFEYEEGEVISTKTDLFLVETENGNITKIAPNDPKAKAVDAKGFLMLPAFKDMHIHLDKTFYGDKWQAVRKRKGGVKGMIALEEQIMLEILKNSTYKAEKMIELIQSKGTAFARSHVNIEPTSKLDSLKNLQKALDNKKKSFGAEIVAFPQHGVFYKNSVPYLKEAAQMNIDFIGGVDPYTIDGAIEKTIDFTVQLALDHQKGIDIHLHETGESGLKTVEYLIDKVNENPSLKGKTFFSHCFILGKLDKIKQEEIAEKLGNARVGIASTIPIGNLIMPLPTLQKHNVTVYTGNDSIIDHWNTYGTGSVLEKANLYAQLYGQSTEFLLSRSLKLATANLTPLDDKGVQQWPKTGDDADFVLLNASCSAEAVSRISNVESLIYRGNVVF</sequence>
<dbReference type="CDD" id="cd01293">
    <property type="entry name" value="Bact_CD"/>
    <property type="match status" value="1"/>
</dbReference>
<dbReference type="RefSeq" id="WP_076562663.1">
    <property type="nucleotide sequence ID" value="NZ_CP033929.1"/>
</dbReference>
<dbReference type="InterPro" id="IPR011059">
    <property type="entry name" value="Metal-dep_hydrolase_composite"/>
</dbReference>
<dbReference type="PANTHER" id="PTHR32027:SF9">
    <property type="entry name" value="BLL3847 PROTEIN"/>
    <property type="match status" value="1"/>
</dbReference>
<dbReference type="InterPro" id="IPR032466">
    <property type="entry name" value="Metal_Hydrolase"/>
</dbReference>
<dbReference type="EMBL" id="UFVS01000001">
    <property type="protein sequence ID" value="SUX43109.1"/>
    <property type="molecule type" value="Genomic_DNA"/>
</dbReference>
<keyword evidence="3" id="KW-0378">Hydrolase</keyword>
<proteinExistence type="predicted"/>
<dbReference type="EC" id="3.5.4.42" evidence="3"/>
<dbReference type="Proteomes" id="UP000185725">
    <property type="component" value="Unassembled WGS sequence"/>
</dbReference>